<dbReference type="Gene3D" id="1.20.150.30">
    <property type="entry name" value="Zincin-like metallopeptidase, N-terminal domain"/>
    <property type="match status" value="1"/>
</dbReference>
<evidence type="ECO:0000256" key="1">
    <source>
        <dbReference type="SAM" id="MobiDB-lite"/>
    </source>
</evidence>
<dbReference type="NCBIfam" id="TIGR03624">
    <property type="entry name" value="putative hydrolase"/>
    <property type="match status" value="1"/>
</dbReference>
<sequence>MSDMNSTNDFSEFDDSSMSEDDLRAWMLETFGPFEGQMAWQEFQQLPEYMRDQLLREGRKGLPNPREIQSLMQAFTESGMNSLNDMKNALDSGPINRRLAKNIAQQRAREGEKITVVSSALASRVRSAASETNLWLDSATSLLPSRQPMSVYTRNEWVEATLPAWIDFATPVASSMNTALSEVFEERFGAMGMDGEVSGLFAGPVNIPLPDDMKDPSKLMAVLGNTSYAMQFGSAAGSLAQEVRGTFDQVIALTKNESGGIVPENVTEYAKKLDIDENEVLSYLTLVENAHARLFHNVPWLMPQFSALISKYARSISIDLDAMEQQLREAQAMNPESIAGAVNLKNVGVSDTPEQREALRKLETLLALVEGWVDCVVWRAGVAYLPHIDQLREMLRRERVTGGAAARSFETLVGLSLHPRKLREASDMWETLTVAEGEDGRDAHWQHPDALPVLADDVMLELKNDSAKSTQTLSTADFEELAEQTAEEAPKADTTESPASEQTSTSRIDWDSELSKLLDAEDPEKPME</sequence>
<dbReference type="InterPro" id="IPR042271">
    <property type="entry name" value="Zinicin_2_N"/>
</dbReference>
<dbReference type="EMBL" id="MWWT01000009">
    <property type="protein sequence ID" value="OZG53193.1"/>
    <property type="molecule type" value="Genomic_DNA"/>
</dbReference>
<reference evidence="2 3" key="1">
    <citation type="journal article" date="2017" name="BMC Genomics">
        <title>Comparative genomic and phylogenomic analyses of the Bifidobacteriaceae family.</title>
        <authorList>
            <person name="Lugli G.A."/>
            <person name="Milani C."/>
            <person name="Turroni F."/>
            <person name="Duranti S."/>
            <person name="Mancabelli L."/>
            <person name="Mangifesta M."/>
            <person name="Ferrario C."/>
            <person name="Modesto M."/>
            <person name="Mattarelli P."/>
            <person name="Jiri K."/>
            <person name="van Sinderen D."/>
            <person name="Ventura M."/>
        </authorList>
    </citation>
    <scope>NUCLEOTIDE SEQUENCE [LARGE SCALE GENOMIC DNA]</scope>
    <source>
        <strain evidence="2 3">DSM 24762</strain>
    </source>
</reference>
<dbReference type="RefSeq" id="WP_244568915.1">
    <property type="nucleotide sequence ID" value="NZ_JBHLWS010000001.1"/>
</dbReference>
<keyword evidence="3" id="KW-1185">Reference proteome</keyword>
<feature type="compositionally biased region" description="Polar residues" evidence="1">
    <location>
        <begin position="495"/>
        <end position="507"/>
    </location>
</feature>
<proteinExistence type="predicted"/>
<comment type="caution">
    <text evidence="2">The sequence shown here is derived from an EMBL/GenBank/DDBJ whole genome shotgun (WGS) entry which is preliminary data.</text>
</comment>
<dbReference type="AlphaFoldDB" id="A0A261F2A3"/>
<dbReference type="SUPFAM" id="SSF55486">
    <property type="entry name" value="Metalloproteases ('zincins'), catalytic domain"/>
    <property type="match status" value="1"/>
</dbReference>
<dbReference type="PANTHER" id="PTHR39420:SF2">
    <property type="entry name" value="HYDROLASE"/>
    <property type="match status" value="1"/>
</dbReference>
<feature type="compositionally biased region" description="Basic and acidic residues" evidence="1">
    <location>
        <begin position="508"/>
        <end position="528"/>
    </location>
</feature>
<keyword evidence="2" id="KW-0378">Hydrolase</keyword>
<accession>A0A261F2A3</accession>
<dbReference type="InterPro" id="IPR018766">
    <property type="entry name" value="Zinicin_2"/>
</dbReference>
<dbReference type="Pfam" id="PF10103">
    <property type="entry name" value="Zincin_2"/>
    <property type="match status" value="1"/>
</dbReference>
<feature type="region of interest" description="Disordered" evidence="1">
    <location>
        <begin position="468"/>
        <end position="528"/>
    </location>
</feature>
<evidence type="ECO:0000313" key="2">
    <source>
        <dbReference type="EMBL" id="OZG53193.1"/>
    </source>
</evidence>
<protein>
    <submittedName>
        <fullName evidence="2">Hydrolase</fullName>
    </submittedName>
</protein>
<gene>
    <name evidence="2" type="ORF">ALMA_1495</name>
</gene>
<dbReference type="Proteomes" id="UP000243657">
    <property type="component" value="Unassembled WGS sequence"/>
</dbReference>
<dbReference type="GO" id="GO:0016787">
    <property type="term" value="F:hydrolase activity"/>
    <property type="evidence" value="ECO:0007669"/>
    <property type="project" value="UniProtKB-KW"/>
</dbReference>
<feature type="compositionally biased region" description="Acidic residues" evidence="1">
    <location>
        <begin position="477"/>
        <end position="486"/>
    </location>
</feature>
<evidence type="ECO:0000313" key="3">
    <source>
        <dbReference type="Proteomes" id="UP000243657"/>
    </source>
</evidence>
<dbReference type="PANTHER" id="PTHR39420">
    <property type="match status" value="1"/>
</dbReference>
<organism evidence="2 3">
    <name type="scientific">Alloscardovia macacae</name>
    <dbReference type="NCBI Taxonomy" id="1160091"/>
    <lineage>
        <taxon>Bacteria</taxon>
        <taxon>Bacillati</taxon>
        <taxon>Actinomycetota</taxon>
        <taxon>Actinomycetes</taxon>
        <taxon>Bifidobacteriales</taxon>
        <taxon>Bifidobacteriaceae</taxon>
        <taxon>Alloscardovia</taxon>
    </lineage>
</organism>
<name>A0A261F2A3_9BIFI</name>